<feature type="region of interest" description="Disordered" evidence="1">
    <location>
        <begin position="1"/>
        <end position="44"/>
    </location>
</feature>
<sequence length="214" mass="22049">MADPAASQERDAPREAPRSGAIIGEEGPPIRWRPPAGPRPADGRHRLAASFDLMAAVLAGADPVEALALLAEHARAMARVPLAFVALPEEGGGTLRIDVAVGPAADRIRGLTVRRGRSMIGRAFSSRRPLSSRVAVDQGLSELPAGPILMLPLETGEAIRGVLAVAGSPGAPPFTAALARDLLLFADLGARLIELAEERRAAGPAPADGAHATS</sequence>
<dbReference type="SUPFAM" id="SSF55781">
    <property type="entry name" value="GAF domain-like"/>
    <property type="match status" value="1"/>
</dbReference>
<evidence type="ECO:0000259" key="2">
    <source>
        <dbReference type="Pfam" id="PF13492"/>
    </source>
</evidence>
<organism evidence="3 4">
    <name type="scientific">Actinomadura madurae</name>
    <dbReference type="NCBI Taxonomy" id="1993"/>
    <lineage>
        <taxon>Bacteria</taxon>
        <taxon>Bacillati</taxon>
        <taxon>Actinomycetota</taxon>
        <taxon>Actinomycetes</taxon>
        <taxon>Streptosporangiales</taxon>
        <taxon>Thermomonosporaceae</taxon>
        <taxon>Actinomadura</taxon>
    </lineage>
</organism>
<dbReference type="Gene3D" id="3.30.450.40">
    <property type="match status" value="1"/>
</dbReference>
<proteinExistence type="predicted"/>
<evidence type="ECO:0000256" key="1">
    <source>
        <dbReference type="SAM" id="MobiDB-lite"/>
    </source>
</evidence>
<evidence type="ECO:0000313" key="4">
    <source>
        <dbReference type="Proteomes" id="UP000183413"/>
    </source>
</evidence>
<evidence type="ECO:0000313" key="3">
    <source>
        <dbReference type="EMBL" id="SFO74631.1"/>
    </source>
</evidence>
<dbReference type="Proteomes" id="UP000183413">
    <property type="component" value="Unassembled WGS sequence"/>
</dbReference>
<dbReference type="InParanoid" id="A0A1I5JQF4"/>
<feature type="domain" description="GAF" evidence="2">
    <location>
        <begin position="67"/>
        <end position="188"/>
    </location>
</feature>
<dbReference type="Pfam" id="PF13492">
    <property type="entry name" value="GAF_3"/>
    <property type="match status" value="1"/>
</dbReference>
<dbReference type="STRING" id="1993.SAMN04489713_109104"/>
<dbReference type="AlphaFoldDB" id="A0A1I5JQF4"/>
<dbReference type="eggNOG" id="COG3850">
    <property type="taxonomic scope" value="Bacteria"/>
</dbReference>
<dbReference type="InterPro" id="IPR003018">
    <property type="entry name" value="GAF"/>
</dbReference>
<reference evidence="3 4" key="1">
    <citation type="submission" date="2016-10" db="EMBL/GenBank/DDBJ databases">
        <authorList>
            <person name="de Groot N.N."/>
        </authorList>
    </citation>
    <scope>NUCLEOTIDE SEQUENCE [LARGE SCALE GENOMIC DNA]</scope>
    <source>
        <strain evidence="3 4">DSM 43067</strain>
    </source>
</reference>
<accession>A0A1I5JQF4</accession>
<keyword evidence="4" id="KW-1185">Reference proteome</keyword>
<dbReference type="EMBL" id="FOVH01000009">
    <property type="protein sequence ID" value="SFO74631.1"/>
    <property type="molecule type" value="Genomic_DNA"/>
</dbReference>
<feature type="compositionally biased region" description="Basic and acidic residues" evidence="1">
    <location>
        <begin position="8"/>
        <end position="17"/>
    </location>
</feature>
<gene>
    <name evidence="3" type="ORF">SAMN04489713_109104</name>
</gene>
<protein>
    <submittedName>
        <fullName evidence="3">GAF domain-containing protein</fullName>
    </submittedName>
</protein>
<dbReference type="InterPro" id="IPR029016">
    <property type="entry name" value="GAF-like_dom_sf"/>
</dbReference>
<name>A0A1I5JQF4_9ACTN</name>